<feature type="chain" id="PRO_5018977651" evidence="2">
    <location>
        <begin position="19"/>
        <end position="62"/>
    </location>
</feature>
<keyword evidence="2" id="KW-0732">Signal</keyword>
<evidence type="ECO:0000313" key="4">
    <source>
        <dbReference type="Proteomes" id="UP000275777"/>
    </source>
</evidence>
<feature type="signal peptide" evidence="2">
    <location>
        <begin position="1"/>
        <end position="18"/>
    </location>
</feature>
<protein>
    <submittedName>
        <fullName evidence="3">Uncharacterized protein</fullName>
    </submittedName>
</protein>
<evidence type="ECO:0000256" key="1">
    <source>
        <dbReference type="SAM" id="MobiDB-lite"/>
    </source>
</evidence>
<gene>
    <name evidence="3" type="ORF">NCTC9695_05740</name>
</gene>
<feature type="region of interest" description="Disordered" evidence="1">
    <location>
        <begin position="27"/>
        <end position="46"/>
    </location>
</feature>
<accession>A0A447TK26</accession>
<organism evidence="3 4">
    <name type="scientific">Chromobacterium violaceum</name>
    <dbReference type="NCBI Taxonomy" id="536"/>
    <lineage>
        <taxon>Bacteria</taxon>
        <taxon>Pseudomonadati</taxon>
        <taxon>Pseudomonadota</taxon>
        <taxon>Betaproteobacteria</taxon>
        <taxon>Neisseriales</taxon>
        <taxon>Chromobacteriaceae</taxon>
        <taxon>Chromobacterium</taxon>
    </lineage>
</organism>
<evidence type="ECO:0000256" key="2">
    <source>
        <dbReference type="SAM" id="SignalP"/>
    </source>
</evidence>
<evidence type="ECO:0000313" key="3">
    <source>
        <dbReference type="EMBL" id="VEB45230.1"/>
    </source>
</evidence>
<dbReference type="AlphaFoldDB" id="A0A447TK26"/>
<dbReference type="EMBL" id="LR134182">
    <property type="protein sequence ID" value="VEB45230.1"/>
    <property type="molecule type" value="Genomic_DNA"/>
</dbReference>
<proteinExistence type="predicted"/>
<name>A0A447TK26_CHRVL</name>
<sequence>MMVGLLLAGLIAAPAALAAPDAQELLRQSDQARGGDLPDSPGKCGWPTAAAPARTCSLCGWT</sequence>
<dbReference type="Proteomes" id="UP000275777">
    <property type="component" value="Chromosome"/>
</dbReference>
<reference evidence="3 4" key="1">
    <citation type="submission" date="2018-12" db="EMBL/GenBank/DDBJ databases">
        <authorList>
            <consortium name="Pathogen Informatics"/>
        </authorList>
    </citation>
    <scope>NUCLEOTIDE SEQUENCE [LARGE SCALE GENOMIC DNA]</scope>
    <source>
        <strain evidence="3 4">NCTC9695</strain>
    </source>
</reference>